<dbReference type="InterPro" id="IPR011089">
    <property type="entry name" value="GmrSD_C"/>
</dbReference>
<proteinExistence type="predicted"/>
<reference evidence="3 4" key="2">
    <citation type="submission" date="2011-11" db="EMBL/GenBank/DDBJ databases">
        <authorList>
            <consortium name="US DOE Joint Genome Institute"/>
            <person name="Lucas S."/>
            <person name="Han J."/>
            <person name="Lapidus A."/>
            <person name="Cheng J.-F."/>
            <person name="Goodwin L."/>
            <person name="Pitluck S."/>
            <person name="Peters L."/>
            <person name="Ovchinnikova G."/>
            <person name="Zhang X."/>
            <person name="Detter J.C."/>
            <person name="Han C."/>
            <person name="Tapia R."/>
            <person name="Land M."/>
            <person name="Hauser L."/>
            <person name="Kyrpides N."/>
            <person name="Ivanova N."/>
            <person name="Pagani I."/>
            <person name="Vogl K."/>
            <person name="Liu Z."/>
            <person name="Overmann J."/>
            <person name="Frigaard N.-U."/>
            <person name="Bryant D."/>
            <person name="Woyke T."/>
        </authorList>
    </citation>
    <scope>NUCLEOTIDE SEQUENCE [LARGE SCALE GENOMIC DNA]</scope>
    <source>
        <strain evidence="3 4">970</strain>
    </source>
</reference>
<dbReference type="Pfam" id="PF03235">
    <property type="entry name" value="GmrSD_N"/>
    <property type="match status" value="1"/>
</dbReference>
<dbReference type="Proteomes" id="UP000002964">
    <property type="component" value="Unassembled WGS sequence"/>
</dbReference>
<evidence type="ECO:0000313" key="3">
    <source>
        <dbReference type="EMBL" id="EIC19867.1"/>
    </source>
</evidence>
<keyword evidence="4" id="KW-1185">Reference proteome</keyword>
<sequence>MSETNPIQSVSELIRKNYFIPAYQRGYRWTEQQIIDLLEDIHCFTPRDIADSNDKTWYCLQPVVAREVRRTVKEADKEEFEKSFYELIDGQQRITTIFLITHYINEVIRGKLKEPEPLIEYETRIASPDFLRSLTIDEQDLNTEHSNIDLSHMASAYRTIHEWVTAGNKKKEFKQDHFINVFLNCTKVIWYEPVVQGDGLDDSIEIFTRLNIGKIPLTDAELIKAIFIKQSNFSLSEIKEDDKRKQFEIGLEWDRIESELHESSFWSFLTPTSYSPETRIDLLFGLLTDTLNENANYSIFRVFEKKYEMTSAEDVRLTWRKVTDTFETLTEWYQSRELYHKIGFLIEAGTPIKEIFEKAENSKKSEFVRKLNNLIKNYIPEDFDALSYNKDRKHIKNLLLLHNIQTLLNNSEETSRFPFERYKENKNGWDVEHIHSQTDQESFPQREKDQREWLSDALDYVNDDLKRKINDFLADATWDSKTFMDFAQRILTYLAAGESQDDAGTQEPGKSSNKNSLGNLTLLDSATNRSYGNAIFPVKRSEIIDREKTGTFVPVCTKNVFMKLYNKNVKNLKFWGIEDRNAYMEDIEETLKIYTNEEEVQSA</sequence>
<organism evidence="3 4">
    <name type="scientific">Thiorhodovibrio frisius</name>
    <dbReference type="NCBI Taxonomy" id="631362"/>
    <lineage>
        <taxon>Bacteria</taxon>
        <taxon>Pseudomonadati</taxon>
        <taxon>Pseudomonadota</taxon>
        <taxon>Gammaproteobacteria</taxon>
        <taxon>Chromatiales</taxon>
        <taxon>Chromatiaceae</taxon>
        <taxon>Thiorhodovibrio</taxon>
    </lineage>
</organism>
<evidence type="ECO:0008006" key="5">
    <source>
        <dbReference type="Google" id="ProtNLM"/>
    </source>
</evidence>
<dbReference type="AlphaFoldDB" id="H8Z7L4"/>
<dbReference type="eggNOG" id="COG1479">
    <property type="taxonomic scope" value="Bacteria"/>
</dbReference>
<dbReference type="EMBL" id="JH603170">
    <property type="protein sequence ID" value="EIC19867.1"/>
    <property type="molecule type" value="Genomic_DNA"/>
</dbReference>
<evidence type="ECO:0000259" key="2">
    <source>
        <dbReference type="Pfam" id="PF07510"/>
    </source>
</evidence>
<evidence type="ECO:0000313" key="4">
    <source>
        <dbReference type="Proteomes" id="UP000002964"/>
    </source>
</evidence>
<dbReference type="OrthoDB" id="9798761at2"/>
<evidence type="ECO:0000259" key="1">
    <source>
        <dbReference type="Pfam" id="PF03235"/>
    </source>
</evidence>
<dbReference type="Pfam" id="PF07510">
    <property type="entry name" value="GmrSD_C"/>
    <property type="match status" value="1"/>
</dbReference>
<dbReference type="InterPro" id="IPR004919">
    <property type="entry name" value="GmrSD_N"/>
</dbReference>
<feature type="domain" description="GmrSD restriction endonucleases C-terminal" evidence="2">
    <location>
        <begin position="507"/>
        <end position="579"/>
    </location>
</feature>
<dbReference type="STRING" id="631362.Thi970DRAFT_03473"/>
<gene>
    <name evidence="3" type="ORF">Thi970DRAFT_03473</name>
</gene>
<dbReference type="RefSeq" id="WP_009150270.1">
    <property type="nucleotide sequence ID" value="NZ_CP121471.1"/>
</dbReference>
<accession>H8Z7L4</accession>
<reference evidence="4" key="1">
    <citation type="submission" date="2011-06" db="EMBL/GenBank/DDBJ databases">
        <authorList>
            <consortium name="US DOE Joint Genome Institute (JGI-PGF)"/>
            <person name="Lucas S."/>
            <person name="Han J."/>
            <person name="Lapidus A."/>
            <person name="Cheng J.-F."/>
            <person name="Goodwin L."/>
            <person name="Pitluck S."/>
            <person name="Peters L."/>
            <person name="Land M.L."/>
            <person name="Hauser L."/>
            <person name="Vogl K."/>
            <person name="Liu Z."/>
            <person name="Overmann J."/>
            <person name="Frigaard N.-U."/>
            <person name="Bryant D.A."/>
            <person name="Woyke T.J."/>
        </authorList>
    </citation>
    <scope>NUCLEOTIDE SEQUENCE [LARGE SCALE GENOMIC DNA]</scope>
    <source>
        <strain evidence="4">970</strain>
    </source>
</reference>
<dbReference type="HOGENOM" id="CLU_032110_0_0_6"/>
<feature type="domain" description="GmrSD restriction endonucleases N-terminal" evidence="1">
    <location>
        <begin position="14"/>
        <end position="227"/>
    </location>
</feature>
<name>H8Z7L4_9GAMM</name>
<protein>
    <recommendedName>
        <fullName evidence="5">DUF262 domain-containing protein</fullName>
    </recommendedName>
</protein>
<dbReference type="PANTHER" id="PTHR35149:SF2">
    <property type="entry name" value="DUF262 DOMAIN-CONTAINING PROTEIN"/>
    <property type="match status" value="1"/>
</dbReference>
<dbReference type="PANTHER" id="PTHR35149">
    <property type="entry name" value="SLL5132 PROTEIN"/>
    <property type="match status" value="1"/>
</dbReference>